<sequence length="23" mass="2467">MVSWLSTTSRSGSKGARRVDTLA</sequence>
<evidence type="ECO:0000313" key="2">
    <source>
        <dbReference type="EMBL" id="PNX65638.1"/>
    </source>
</evidence>
<dbReference type="Proteomes" id="UP000236291">
    <property type="component" value="Unassembled WGS sequence"/>
</dbReference>
<reference evidence="2 3" key="2">
    <citation type="journal article" date="2017" name="Front. Plant Sci.">
        <title>Gene Classification and Mining of Molecular Markers Useful in Red Clover (Trifolium pratense) Breeding.</title>
        <authorList>
            <person name="Istvanek J."/>
            <person name="Dluhosova J."/>
            <person name="Dluhos P."/>
            <person name="Patkova L."/>
            <person name="Nedelnik J."/>
            <person name="Repkova J."/>
        </authorList>
    </citation>
    <scope>NUCLEOTIDE SEQUENCE [LARGE SCALE GENOMIC DNA]</scope>
    <source>
        <strain evidence="3">cv. Tatra</strain>
        <tissue evidence="2">Young leaves</tissue>
    </source>
</reference>
<comment type="caution">
    <text evidence="2">The sequence shown here is derived from an EMBL/GenBank/DDBJ whole genome shotgun (WGS) entry which is preliminary data.</text>
</comment>
<name>A0A2K3KH87_TRIPR</name>
<protein>
    <submittedName>
        <fullName evidence="2">Uncharacterized protein</fullName>
    </submittedName>
</protein>
<proteinExistence type="predicted"/>
<feature type="non-terminal residue" evidence="2">
    <location>
        <position position="23"/>
    </location>
</feature>
<dbReference type="EMBL" id="ASHM01096310">
    <property type="protein sequence ID" value="PNX65638.1"/>
    <property type="molecule type" value="Genomic_DNA"/>
</dbReference>
<feature type="compositionally biased region" description="Polar residues" evidence="1">
    <location>
        <begin position="1"/>
        <end position="12"/>
    </location>
</feature>
<dbReference type="AlphaFoldDB" id="A0A2K3KH87"/>
<gene>
    <name evidence="2" type="ORF">L195_g054640</name>
</gene>
<organism evidence="2 3">
    <name type="scientific">Trifolium pratense</name>
    <name type="common">Red clover</name>
    <dbReference type="NCBI Taxonomy" id="57577"/>
    <lineage>
        <taxon>Eukaryota</taxon>
        <taxon>Viridiplantae</taxon>
        <taxon>Streptophyta</taxon>
        <taxon>Embryophyta</taxon>
        <taxon>Tracheophyta</taxon>
        <taxon>Spermatophyta</taxon>
        <taxon>Magnoliopsida</taxon>
        <taxon>eudicotyledons</taxon>
        <taxon>Gunneridae</taxon>
        <taxon>Pentapetalae</taxon>
        <taxon>rosids</taxon>
        <taxon>fabids</taxon>
        <taxon>Fabales</taxon>
        <taxon>Fabaceae</taxon>
        <taxon>Papilionoideae</taxon>
        <taxon>50 kb inversion clade</taxon>
        <taxon>NPAAA clade</taxon>
        <taxon>Hologalegina</taxon>
        <taxon>IRL clade</taxon>
        <taxon>Trifolieae</taxon>
        <taxon>Trifolium</taxon>
    </lineage>
</organism>
<accession>A0A2K3KH87</accession>
<evidence type="ECO:0000313" key="3">
    <source>
        <dbReference type="Proteomes" id="UP000236291"/>
    </source>
</evidence>
<reference evidence="2 3" key="1">
    <citation type="journal article" date="2014" name="Am. J. Bot.">
        <title>Genome assembly and annotation for red clover (Trifolium pratense; Fabaceae).</title>
        <authorList>
            <person name="Istvanek J."/>
            <person name="Jaros M."/>
            <person name="Krenek A."/>
            <person name="Repkova J."/>
        </authorList>
    </citation>
    <scope>NUCLEOTIDE SEQUENCE [LARGE SCALE GENOMIC DNA]</scope>
    <source>
        <strain evidence="3">cv. Tatra</strain>
        <tissue evidence="2">Young leaves</tissue>
    </source>
</reference>
<feature type="region of interest" description="Disordered" evidence="1">
    <location>
        <begin position="1"/>
        <end position="23"/>
    </location>
</feature>
<evidence type="ECO:0000256" key="1">
    <source>
        <dbReference type="SAM" id="MobiDB-lite"/>
    </source>
</evidence>